<dbReference type="SUPFAM" id="SSF109604">
    <property type="entry name" value="HD-domain/PDEase-like"/>
    <property type="match status" value="1"/>
</dbReference>
<dbReference type="Pfam" id="PF00013">
    <property type="entry name" value="KH_1"/>
    <property type="match status" value="1"/>
</dbReference>
<dbReference type="GO" id="GO:0016787">
    <property type="term" value="F:hydrolase activity"/>
    <property type="evidence" value="ECO:0007669"/>
    <property type="project" value="UniProtKB-KW"/>
</dbReference>
<comment type="similarity">
    <text evidence="5">Belongs to the RNase Y family.</text>
</comment>
<dbReference type="Pfam" id="PF01966">
    <property type="entry name" value="HD"/>
    <property type="match status" value="1"/>
</dbReference>
<comment type="subcellular location">
    <subcellularLocation>
        <location evidence="5">Cell membrane</location>
        <topology evidence="5">Single-pass membrane protein</topology>
    </subcellularLocation>
</comment>
<feature type="region of interest" description="Disordered" evidence="7">
    <location>
        <begin position="44"/>
        <end position="68"/>
    </location>
</feature>
<dbReference type="EMBL" id="BJYY01000021">
    <property type="protein sequence ID" value="GEO35597.1"/>
    <property type="molecule type" value="Genomic_DNA"/>
</dbReference>
<dbReference type="HAMAP" id="MF_00335">
    <property type="entry name" value="RNase_Y"/>
    <property type="match status" value="1"/>
</dbReference>
<evidence type="ECO:0000256" key="6">
    <source>
        <dbReference type="NCBIfam" id="TIGR03319"/>
    </source>
</evidence>
<dbReference type="SMART" id="SM00322">
    <property type="entry name" value="KH"/>
    <property type="match status" value="1"/>
</dbReference>
<dbReference type="RefSeq" id="WP_146906631.1">
    <property type="nucleotide sequence ID" value="NZ_BAAARM010000006.1"/>
</dbReference>
<dbReference type="InterPro" id="IPR017705">
    <property type="entry name" value="Ribonuclease_Y"/>
</dbReference>
<comment type="caution">
    <text evidence="9">The sequence shown here is derived from an EMBL/GenBank/DDBJ whole genome shotgun (WGS) entry which is preliminary data.</text>
</comment>
<dbReference type="NCBIfam" id="TIGR00277">
    <property type="entry name" value="HDIG"/>
    <property type="match status" value="1"/>
</dbReference>
<dbReference type="PANTHER" id="PTHR12826">
    <property type="entry name" value="RIBONUCLEASE Y"/>
    <property type="match status" value="1"/>
</dbReference>
<dbReference type="Proteomes" id="UP000321181">
    <property type="component" value="Unassembled WGS sequence"/>
</dbReference>
<evidence type="ECO:0000256" key="4">
    <source>
        <dbReference type="ARBA" id="ARBA00022884"/>
    </source>
</evidence>
<evidence type="ECO:0000256" key="3">
    <source>
        <dbReference type="ARBA" id="ARBA00022801"/>
    </source>
</evidence>
<protein>
    <recommendedName>
        <fullName evidence="5 6">Ribonuclease Y</fullName>
        <shortName evidence="5">RNase Y</shortName>
        <ecNumber evidence="5 6">3.1.-.-</ecNumber>
    </recommendedName>
</protein>
<dbReference type="CDD" id="cd22431">
    <property type="entry name" value="KH-I_RNaseY"/>
    <property type="match status" value="1"/>
</dbReference>
<dbReference type="InterPro" id="IPR006675">
    <property type="entry name" value="HDIG_dom"/>
</dbReference>
<dbReference type="SMART" id="SM00471">
    <property type="entry name" value="HDc"/>
    <property type="match status" value="1"/>
</dbReference>
<organism evidence="9 10">
    <name type="scientific">Cellulomonas aerilata</name>
    <dbReference type="NCBI Taxonomy" id="515326"/>
    <lineage>
        <taxon>Bacteria</taxon>
        <taxon>Bacillati</taxon>
        <taxon>Actinomycetota</taxon>
        <taxon>Actinomycetes</taxon>
        <taxon>Micrococcales</taxon>
        <taxon>Cellulomonadaceae</taxon>
        <taxon>Cellulomonas</taxon>
    </lineage>
</organism>
<dbReference type="SUPFAM" id="SSF54791">
    <property type="entry name" value="Eukaryotic type KH-domain (KH-domain type I)"/>
    <property type="match status" value="1"/>
</dbReference>
<dbReference type="AlphaFoldDB" id="A0A512DGI0"/>
<keyword evidence="3 5" id="KW-0378">Hydrolase</keyword>
<dbReference type="GO" id="GO:0006402">
    <property type="term" value="P:mRNA catabolic process"/>
    <property type="evidence" value="ECO:0007669"/>
    <property type="project" value="UniProtKB-UniRule"/>
</dbReference>
<evidence type="ECO:0000313" key="9">
    <source>
        <dbReference type="EMBL" id="GEO35597.1"/>
    </source>
</evidence>
<feature type="domain" description="HD" evidence="8">
    <location>
        <begin position="329"/>
        <end position="422"/>
    </location>
</feature>
<dbReference type="InterPro" id="IPR004088">
    <property type="entry name" value="KH_dom_type_1"/>
</dbReference>
<dbReference type="PROSITE" id="PS51831">
    <property type="entry name" value="HD"/>
    <property type="match status" value="1"/>
</dbReference>
<accession>A0A512DGI0</accession>
<reference evidence="9 10" key="1">
    <citation type="submission" date="2019-07" db="EMBL/GenBank/DDBJ databases">
        <title>Whole genome shotgun sequence of Cellulomonas aerilata NBRC 106308.</title>
        <authorList>
            <person name="Hosoyama A."/>
            <person name="Uohara A."/>
            <person name="Ohji S."/>
            <person name="Ichikawa N."/>
        </authorList>
    </citation>
    <scope>NUCLEOTIDE SEQUENCE [LARGE SCALE GENOMIC DNA]</scope>
    <source>
        <strain evidence="9 10">NBRC 106308</strain>
    </source>
</reference>
<dbReference type="GO" id="GO:0004521">
    <property type="term" value="F:RNA endonuclease activity"/>
    <property type="evidence" value="ECO:0007669"/>
    <property type="project" value="UniProtKB-UniRule"/>
</dbReference>
<dbReference type="GO" id="GO:0005886">
    <property type="term" value="C:plasma membrane"/>
    <property type="evidence" value="ECO:0007669"/>
    <property type="project" value="UniProtKB-SubCell"/>
</dbReference>
<evidence type="ECO:0000256" key="7">
    <source>
        <dbReference type="SAM" id="MobiDB-lite"/>
    </source>
</evidence>
<keyword evidence="2 5" id="KW-0255">Endonuclease</keyword>
<evidence type="ECO:0000256" key="2">
    <source>
        <dbReference type="ARBA" id="ARBA00022759"/>
    </source>
</evidence>
<keyword evidence="5" id="KW-1133">Transmembrane helix</keyword>
<keyword evidence="1 5" id="KW-0540">Nuclease</keyword>
<keyword evidence="5" id="KW-0472">Membrane</keyword>
<dbReference type="InterPro" id="IPR003607">
    <property type="entry name" value="HD/PDEase_dom"/>
</dbReference>
<sequence length="513" mass="54846">MNLDAAEIALLVIPAVLVVVAAVAVVSLARRDVAAARDRAARDVQSAGDRAAREAQATQDDARRAAADLDRRAESLAARERALAEDRAAAADLAQQLRDRALALTRSEQEALELLARSRQEAAEVVTQAREEATAELERTAGLTAAEARAELQRRVVEQATYEAEAAARRVEAKVRAESDERARRIVATAVQRVAVPTSSQSVVAVVPLPSEEMKGRIIGKEGRNIRAFEALTGVNVVIDDTPDSVMLSCFDAERREVAQVTLEALVADGRINPQRIEAAYAHAVEGADERTMAAGHHAAEEAGVGSLHRDLVRTMGRLRLRTSYGQNVLQHLVESAQIAAVMAAEVGADVAVARRAAFLHDVGKALTAEMPGTHATLGADLARRCGENAVVVNAVAAHHDEVPVESVEAVLVQAADACSASRPGARRDELDQYVERMDTIEKLVAQHEGVRRVLAMSAGREVRVLVQPEVVDDTHMPGLATAIAKHIEADLTYPGEIKVTVIREIRASATAG</sequence>
<dbReference type="GO" id="GO:0003723">
    <property type="term" value="F:RNA binding"/>
    <property type="evidence" value="ECO:0007669"/>
    <property type="project" value="UniProtKB-UniRule"/>
</dbReference>
<dbReference type="InterPro" id="IPR036612">
    <property type="entry name" value="KH_dom_type_1_sf"/>
</dbReference>
<keyword evidence="5" id="KW-0812">Transmembrane</keyword>
<keyword evidence="5" id="KW-1003">Cell membrane</keyword>
<keyword evidence="4 5" id="KW-0694">RNA-binding</keyword>
<comment type="function">
    <text evidence="5">Endoribonuclease that initiates mRNA decay.</text>
</comment>
<dbReference type="NCBIfam" id="TIGR03319">
    <property type="entry name" value="RNase_Y"/>
    <property type="match status" value="1"/>
</dbReference>
<keyword evidence="10" id="KW-1185">Reference proteome</keyword>
<evidence type="ECO:0000256" key="5">
    <source>
        <dbReference type="HAMAP-Rule" id="MF_00335"/>
    </source>
</evidence>
<evidence type="ECO:0000256" key="1">
    <source>
        <dbReference type="ARBA" id="ARBA00022722"/>
    </source>
</evidence>
<dbReference type="PROSITE" id="PS50084">
    <property type="entry name" value="KH_TYPE_1"/>
    <property type="match status" value="1"/>
</dbReference>
<feature type="transmembrane region" description="Helical" evidence="5">
    <location>
        <begin position="6"/>
        <end position="29"/>
    </location>
</feature>
<gene>
    <name evidence="5 9" type="primary">rny</name>
    <name evidence="9" type="ORF">CAE01nite_33220</name>
</gene>
<dbReference type="InterPro" id="IPR004087">
    <property type="entry name" value="KH_dom"/>
</dbReference>
<name>A0A512DGI0_9CELL</name>
<dbReference type="PANTHER" id="PTHR12826:SF15">
    <property type="entry name" value="RIBONUCLEASE Y"/>
    <property type="match status" value="1"/>
</dbReference>
<dbReference type="InterPro" id="IPR006674">
    <property type="entry name" value="HD_domain"/>
</dbReference>
<proteinExistence type="inferred from homology"/>
<dbReference type="Gene3D" id="1.10.3210.10">
    <property type="entry name" value="Hypothetical protein af1432"/>
    <property type="match status" value="1"/>
</dbReference>
<dbReference type="Gene3D" id="3.30.310.210">
    <property type="match status" value="1"/>
</dbReference>
<dbReference type="OrthoDB" id="9803205at2"/>
<dbReference type="EC" id="3.1.-.-" evidence="5 6"/>
<evidence type="ECO:0000313" key="10">
    <source>
        <dbReference type="Proteomes" id="UP000321181"/>
    </source>
</evidence>
<evidence type="ECO:0000259" key="8">
    <source>
        <dbReference type="PROSITE" id="PS51831"/>
    </source>
</evidence>